<accession>A0AA38WJ96</accession>
<dbReference type="CDD" id="cd09272">
    <property type="entry name" value="RNase_HI_RT_Ty1"/>
    <property type="match status" value="1"/>
</dbReference>
<dbReference type="InterPro" id="IPR054722">
    <property type="entry name" value="PolX-like_BBD"/>
</dbReference>
<evidence type="ECO:0000256" key="15">
    <source>
        <dbReference type="ARBA" id="ARBA00023136"/>
    </source>
</evidence>
<evidence type="ECO:0000256" key="9">
    <source>
        <dbReference type="ARBA" id="ARBA00022737"/>
    </source>
</evidence>
<evidence type="ECO:0000256" key="12">
    <source>
        <dbReference type="ARBA" id="ARBA00022777"/>
    </source>
</evidence>
<dbReference type="GO" id="GO:0003676">
    <property type="term" value="F:nucleic acid binding"/>
    <property type="evidence" value="ECO:0007669"/>
    <property type="project" value="InterPro"/>
</dbReference>
<keyword evidence="6" id="KW-0808">Transferase</keyword>
<dbReference type="SUPFAM" id="SSF53098">
    <property type="entry name" value="Ribonuclease H-like"/>
    <property type="match status" value="1"/>
</dbReference>
<dbReference type="Gene3D" id="2.60.120.430">
    <property type="entry name" value="Galactose-binding lectin"/>
    <property type="match status" value="1"/>
</dbReference>
<dbReference type="CDD" id="cd14066">
    <property type="entry name" value="STKc_IRAK"/>
    <property type="match status" value="1"/>
</dbReference>
<dbReference type="FunFam" id="3.30.200.20:FF:000217">
    <property type="entry name" value="probable LRR receptor-like serine/threonine-protein kinase At1g53430"/>
    <property type="match status" value="1"/>
</dbReference>
<dbReference type="FunFam" id="1.10.510.10:FF:001106">
    <property type="entry name" value="Probable LRR receptor-like serine/threonine-protein kinase At1g29720"/>
    <property type="match status" value="1"/>
</dbReference>
<dbReference type="InterPro" id="IPR021720">
    <property type="entry name" value="Malectin_dom"/>
</dbReference>
<keyword evidence="8" id="KW-0732">Signal</keyword>
<keyword evidence="15 21" id="KW-0472">Membrane</keyword>
<evidence type="ECO:0000256" key="3">
    <source>
        <dbReference type="ARBA" id="ARBA00022527"/>
    </source>
</evidence>
<feature type="compositionally biased region" description="Pro residues" evidence="20">
    <location>
        <begin position="873"/>
        <end position="883"/>
    </location>
</feature>
<dbReference type="EC" id="2.7.11.1" evidence="2"/>
<evidence type="ECO:0000256" key="2">
    <source>
        <dbReference type="ARBA" id="ARBA00012513"/>
    </source>
</evidence>
<comment type="catalytic activity">
    <reaction evidence="19">
        <text>L-seryl-[protein] + ATP = O-phospho-L-seryl-[protein] + ADP + H(+)</text>
        <dbReference type="Rhea" id="RHEA:17989"/>
        <dbReference type="Rhea" id="RHEA-COMP:9863"/>
        <dbReference type="Rhea" id="RHEA-COMP:11604"/>
        <dbReference type="ChEBI" id="CHEBI:15378"/>
        <dbReference type="ChEBI" id="CHEBI:29999"/>
        <dbReference type="ChEBI" id="CHEBI:30616"/>
        <dbReference type="ChEBI" id="CHEBI:83421"/>
        <dbReference type="ChEBI" id="CHEBI:456216"/>
        <dbReference type="EC" id="2.7.11.1"/>
    </reaction>
</comment>
<evidence type="ECO:0000259" key="23">
    <source>
        <dbReference type="PROSITE" id="PS50994"/>
    </source>
</evidence>
<dbReference type="InterPro" id="IPR001245">
    <property type="entry name" value="Ser-Thr/Tyr_kinase_cat_dom"/>
</dbReference>
<dbReference type="Pfam" id="PF25597">
    <property type="entry name" value="SH3_retrovirus"/>
    <property type="match status" value="1"/>
</dbReference>
<dbReference type="PROSITE" id="PS50994">
    <property type="entry name" value="INTEGRASE"/>
    <property type="match status" value="1"/>
</dbReference>
<dbReference type="SMART" id="SM00220">
    <property type="entry name" value="S_TKc"/>
    <property type="match status" value="1"/>
</dbReference>
<evidence type="ECO:0000256" key="4">
    <source>
        <dbReference type="ARBA" id="ARBA00022553"/>
    </source>
</evidence>
<dbReference type="GO" id="GO:0005524">
    <property type="term" value="F:ATP binding"/>
    <property type="evidence" value="ECO:0007669"/>
    <property type="project" value="UniProtKB-KW"/>
</dbReference>
<protein>
    <recommendedName>
        <fullName evidence="2">non-specific serine/threonine protein kinase</fullName>
        <ecNumber evidence="2">2.7.11.1</ecNumber>
    </recommendedName>
</protein>
<dbReference type="Gene3D" id="1.10.510.10">
    <property type="entry name" value="Transferase(Phosphotransferase) domain 1"/>
    <property type="match status" value="1"/>
</dbReference>
<dbReference type="InterPro" id="IPR011009">
    <property type="entry name" value="Kinase-like_dom_sf"/>
</dbReference>
<feature type="region of interest" description="Disordered" evidence="20">
    <location>
        <begin position="783"/>
        <end position="927"/>
    </location>
</feature>
<evidence type="ECO:0000313" key="25">
    <source>
        <dbReference type="Proteomes" id="UP001172457"/>
    </source>
</evidence>
<dbReference type="InterPro" id="IPR001584">
    <property type="entry name" value="Integrase_cat-core"/>
</dbReference>
<evidence type="ECO:0000256" key="14">
    <source>
        <dbReference type="ARBA" id="ARBA00022989"/>
    </source>
</evidence>
<keyword evidence="11" id="KW-0378">Hydrolase</keyword>
<dbReference type="PRINTS" id="PR01217">
    <property type="entry name" value="PRICHEXTENSN"/>
</dbReference>
<dbReference type="Pfam" id="PF14223">
    <property type="entry name" value="Retrotran_gag_2"/>
    <property type="match status" value="1"/>
</dbReference>
<feature type="compositionally biased region" description="Polar residues" evidence="20">
    <location>
        <begin position="905"/>
        <end position="927"/>
    </location>
</feature>
<evidence type="ECO:0000256" key="16">
    <source>
        <dbReference type="ARBA" id="ARBA00023170"/>
    </source>
</evidence>
<dbReference type="PANTHER" id="PTHR48006:SF61">
    <property type="entry name" value="PROTEIN KINASE DOMAIN-CONTAINING PROTEIN"/>
    <property type="match status" value="1"/>
</dbReference>
<evidence type="ECO:0000256" key="5">
    <source>
        <dbReference type="ARBA" id="ARBA00022614"/>
    </source>
</evidence>
<feature type="domain" description="Integrase catalytic" evidence="23">
    <location>
        <begin position="543"/>
        <end position="715"/>
    </location>
</feature>
<dbReference type="InterPro" id="IPR051824">
    <property type="entry name" value="LRR_Rcpt-Like_S/T_Kinase"/>
</dbReference>
<keyword evidence="7 21" id="KW-0812">Transmembrane</keyword>
<keyword evidence="11" id="KW-0064">Aspartyl protease</keyword>
<evidence type="ECO:0000256" key="1">
    <source>
        <dbReference type="ARBA" id="ARBA00004479"/>
    </source>
</evidence>
<dbReference type="Gene3D" id="3.30.420.10">
    <property type="entry name" value="Ribonuclease H-like superfamily/Ribonuclease H"/>
    <property type="match status" value="1"/>
</dbReference>
<dbReference type="GO" id="GO:0015074">
    <property type="term" value="P:DNA integration"/>
    <property type="evidence" value="ECO:0007669"/>
    <property type="project" value="InterPro"/>
</dbReference>
<comment type="caution">
    <text evidence="24">The sequence shown here is derived from an EMBL/GenBank/DDBJ whole genome shotgun (WGS) entry which is preliminary data.</text>
</comment>
<evidence type="ECO:0000256" key="10">
    <source>
        <dbReference type="ARBA" id="ARBA00022741"/>
    </source>
</evidence>
<dbReference type="Pfam" id="PF07727">
    <property type="entry name" value="RVT_2"/>
    <property type="match status" value="1"/>
</dbReference>
<dbReference type="InterPro" id="IPR057670">
    <property type="entry name" value="SH3_retrovirus"/>
</dbReference>
<dbReference type="GO" id="GO:0004190">
    <property type="term" value="F:aspartic-type endopeptidase activity"/>
    <property type="evidence" value="ECO:0007669"/>
    <property type="project" value="UniProtKB-KW"/>
</dbReference>
<dbReference type="SUPFAM" id="SSF56112">
    <property type="entry name" value="Protein kinase-like (PK-like)"/>
    <property type="match status" value="1"/>
</dbReference>
<dbReference type="GO" id="GO:0004674">
    <property type="term" value="F:protein serine/threonine kinase activity"/>
    <property type="evidence" value="ECO:0007669"/>
    <property type="project" value="UniProtKB-KW"/>
</dbReference>
<dbReference type="SUPFAM" id="SSF56672">
    <property type="entry name" value="DNA/RNA polymerases"/>
    <property type="match status" value="1"/>
</dbReference>
<name>A0AA38WJ96_9ASTR</name>
<dbReference type="PANTHER" id="PTHR48006">
    <property type="entry name" value="LEUCINE-RICH REPEAT-CONTAINING PROTEIN DDB_G0281931-RELATED"/>
    <property type="match status" value="1"/>
</dbReference>
<dbReference type="Pfam" id="PF13976">
    <property type="entry name" value="gag_pre-integrs"/>
    <property type="match status" value="1"/>
</dbReference>
<proteinExistence type="predicted"/>
<keyword evidence="3" id="KW-0723">Serine/threonine-protein kinase</keyword>
<keyword evidence="5" id="KW-0433">Leucine-rich repeat</keyword>
<keyword evidence="17" id="KW-0325">Glycoprotein</keyword>
<evidence type="ECO:0000256" key="19">
    <source>
        <dbReference type="ARBA" id="ARBA00048679"/>
    </source>
</evidence>
<sequence>MTTVVAFTPVEKTTHNSHKFGFTLSPNNYGYWKAMIQPFLVTNNLFGYVDGTIPCPPMTIPGPSSSEKEAATAVPPPQSNPNYTAWVSNDAHVRMLITSTISEASFQHVQGITSRDLWLSLERAYAPHTSSREYTLKTQLLKLEMKPDETSPAYLTRAQEYADALANIGEPMKEKDLVMLVISGLREEYNGLKSTLLGRQFPTAFAELHGLLSDHDYMIKKFPTEVSLPQAFTAVTNNRNSAVPTATTSTPQPDQLQAIQQLLSQLGLQVQPVNTQPAQAFYTNRSGNSRGRGSRRGRGNYNRGQGGGNRNQFSWASNQNTVFGSCNRCGIGHIPSHCPNRDPATMRTRQPPSANFTEYRSQGWLPDTGSSHHVAPDLSSFDNSEAYYGEDNLHVGNGKGLPILHIGSSHLYSPNKTFSLKDILHVPDIKQNLLSVQKFCLDNHVYFEFHSTFFVVKDKFTHTILLMGPSNGGLYSFRLPQTQPVQKMSFSTARASSTTWHQRLGHPHPQLLKFMLSTYSLPLQNKCSSVFCDSCSIGKSSKLHLLPSTYKSSHILDLVFCDVWGPAPVPSFDGHNYFLLCVDHYSRFMWIFPLKLKSDVYATFKRFLAMVERHFHTKLKSVQTDWGGEFRNLSQFFSPLGITHRLSCPHTSEQNGFVERRHRHVVETGLTLLAQSHVPQRFWHFAFDTAVYLINRMPSRTNSNTSPFEHVFKHKPDFSFLRVFGCQCYPHLRPYNKHKMDFRSTPCVFLGYSTTHHGYRCYDPQSDRIYVARHVRFNEQSFPFQINIPSPPTPTPTSPNPYVSTYPNTDLPPTYSPSAGPTAQSVPQETTPTTTLPNDPPTTQPPLVHTYHRRSKATKPLSQPAPTDQTTTEPPPQPSPPPSSTTAQPTRTRPPNLRPNPKKTQPYNASSYHTQHPSPDTKPTSFTIANRYPQWRNAMAEEYSALMRNGTWTLVPRVPNSNVVDSKWVYKLKRDQTGAIKRYKARLVARGFRQQPGIDYQETFSPVVKSTTIRVVLSLAVTQKWSLRQLDVQNAFLHGDLNETVYLQQPPGFVDPAKPDHVCLLHKSLYGLKQAPRAWFHRLSTVLHSLGFQGSKTDPSLFIYSDRGTILYMLVYVDDIILTGNNPEAIDNVVQRLSQSFAVQDMGRLSYFLGIEVASQGHDMILSQRKYILELLQRAGLSNAKPVSSPMTTNANLALGDSATLADPVKYRQIVGALQYVTLSRPDITFAVNKVCQFMHSPTENHWTAVKRILRYLQGTADYGLRILHDSGTILHAYTDSAYNSLTGFSDADWAGCPDDRRSTGGYAIYLGSNLVSWSARKQRTVSRSSTESEYKALADTVAELTWLQTLLRELRVPVKSIPTLWCDNLGATYLSANPVFHARTKHVEVDFHFVREMVAQRKLSIQFISTDDQIADVFTKPLPSQRDLSFNRLNGPIPDLLQTLSFDTMFLNNNSLSGQVPGWIFDGAERLYRKIDAWCLKDQLTCSRNPDRHSLFINCGGPKTFFKGNEYEEDSTSQESFFYSVSERWAYSSNGVSLFNDDALFIANTMNVTGGDVYKTARLSPVSLRYYGLCLRKGSYNVRLHFAEISYSDDMTFSSLGRRYFDVLIQGVPKIKDFNVMESANGAHKGTFIEFDDVYVNGSTLEIHLYWAGKGTIGIPNRDVHGPLISAIAITPNYDVSTGGLPAGALAGIVIGCCSVIVLILVVLRRKGYLGGDKEDKELRALQLQTGYFSLRQIKSATNNIDSANKIGEGGFGPVYMGVLSDGSEIAVKQLSARSKQGNREFVTEIGMISALQHPNLVKLYGCCIEGKELLLVYEYLENNSLARALFGREDQKLNLDWPTRKRICMGIAQGLAYLHEESRLKIVHRDIKASNVLLDRGLNAKISDFGLAKLDEEEKNSYQHTRYMAPEYAMSGYLTDKADVYSFGVVALEIVSGKSITNYRPTEFVNLLDRARVLEGQGSLLELVDSGLGPKYSKEEAMRMLNMALLCTNPSPTLRPPMSSVVKMLDGKIPVQPPIVNEVSRSPDLSFKASDVISQDSQTQVSTISEGSLRIDEHADQWLMGKFVTI</sequence>
<keyword evidence="9" id="KW-0677">Repeat</keyword>
<keyword evidence="11" id="KW-0645">Protease</keyword>
<organism evidence="24 25">
    <name type="scientific">Centaurea solstitialis</name>
    <name type="common">yellow star-thistle</name>
    <dbReference type="NCBI Taxonomy" id="347529"/>
    <lineage>
        <taxon>Eukaryota</taxon>
        <taxon>Viridiplantae</taxon>
        <taxon>Streptophyta</taxon>
        <taxon>Embryophyta</taxon>
        <taxon>Tracheophyta</taxon>
        <taxon>Spermatophyta</taxon>
        <taxon>Magnoliopsida</taxon>
        <taxon>eudicotyledons</taxon>
        <taxon>Gunneridae</taxon>
        <taxon>Pentapetalae</taxon>
        <taxon>asterids</taxon>
        <taxon>campanulids</taxon>
        <taxon>Asterales</taxon>
        <taxon>Asteraceae</taxon>
        <taxon>Carduoideae</taxon>
        <taxon>Cardueae</taxon>
        <taxon>Centaureinae</taxon>
        <taxon>Centaurea</taxon>
    </lineage>
</organism>
<keyword evidence="10" id="KW-0547">Nucleotide-binding</keyword>
<evidence type="ECO:0000256" key="6">
    <source>
        <dbReference type="ARBA" id="ARBA00022679"/>
    </source>
</evidence>
<dbReference type="EMBL" id="JARYMX010000002">
    <property type="protein sequence ID" value="KAJ9563062.1"/>
    <property type="molecule type" value="Genomic_DNA"/>
</dbReference>
<comment type="subcellular location">
    <subcellularLocation>
        <location evidence="1">Membrane</location>
        <topology evidence="1">Single-pass type I membrane protein</topology>
    </subcellularLocation>
</comment>
<dbReference type="InterPro" id="IPR043502">
    <property type="entry name" value="DNA/RNA_pol_sf"/>
</dbReference>
<evidence type="ECO:0000256" key="17">
    <source>
        <dbReference type="ARBA" id="ARBA00023180"/>
    </source>
</evidence>
<evidence type="ECO:0000256" key="8">
    <source>
        <dbReference type="ARBA" id="ARBA00022729"/>
    </source>
</evidence>
<keyword evidence="14 21" id="KW-1133">Transmembrane helix</keyword>
<evidence type="ECO:0000313" key="24">
    <source>
        <dbReference type="EMBL" id="KAJ9563062.1"/>
    </source>
</evidence>
<feature type="compositionally biased region" description="Polar residues" evidence="20">
    <location>
        <begin position="816"/>
        <end position="826"/>
    </location>
</feature>
<evidence type="ECO:0000256" key="18">
    <source>
        <dbReference type="ARBA" id="ARBA00047899"/>
    </source>
</evidence>
<reference evidence="24" key="1">
    <citation type="submission" date="2023-03" db="EMBL/GenBank/DDBJ databases">
        <title>Chromosome-scale reference genome and RAD-based genetic map of yellow starthistle (Centaurea solstitialis) reveal putative structural variation and QTLs associated with invader traits.</title>
        <authorList>
            <person name="Reatini B."/>
            <person name="Cang F.A."/>
            <person name="Jiang Q."/>
            <person name="Mckibben M.T.W."/>
            <person name="Barker M.S."/>
            <person name="Rieseberg L.H."/>
            <person name="Dlugosch K.M."/>
        </authorList>
    </citation>
    <scope>NUCLEOTIDE SEQUENCE</scope>
    <source>
        <strain evidence="24">CAN-66</strain>
        <tissue evidence="24">Leaf</tissue>
    </source>
</reference>
<dbReference type="InterPro" id="IPR008271">
    <property type="entry name" value="Ser/Thr_kinase_AS"/>
</dbReference>
<dbReference type="Pfam" id="PF11721">
    <property type="entry name" value="Malectin"/>
    <property type="match status" value="1"/>
</dbReference>
<feature type="compositionally biased region" description="Pro residues" evidence="20">
    <location>
        <begin position="789"/>
        <end position="799"/>
    </location>
</feature>
<feature type="compositionally biased region" description="Low complexity" evidence="20">
    <location>
        <begin position="884"/>
        <end position="895"/>
    </location>
</feature>
<feature type="region of interest" description="Disordered" evidence="20">
    <location>
        <begin position="277"/>
        <end position="314"/>
    </location>
</feature>
<keyword evidence="16" id="KW-0675">Receptor</keyword>
<dbReference type="InterPro" id="IPR013103">
    <property type="entry name" value="RVT_2"/>
</dbReference>
<dbReference type="InterPro" id="IPR000719">
    <property type="entry name" value="Prot_kinase_dom"/>
</dbReference>
<feature type="compositionally biased region" description="Low complexity" evidence="20">
    <location>
        <begin position="827"/>
        <end position="837"/>
    </location>
</feature>
<evidence type="ECO:0000256" key="11">
    <source>
        <dbReference type="ARBA" id="ARBA00022750"/>
    </source>
</evidence>
<feature type="domain" description="Protein kinase" evidence="22">
    <location>
        <begin position="1746"/>
        <end position="2021"/>
    </location>
</feature>
<dbReference type="InterPro" id="IPR025724">
    <property type="entry name" value="GAG-pre-integrase_dom"/>
</dbReference>
<dbReference type="PROSITE" id="PS00108">
    <property type="entry name" value="PROTEIN_KINASE_ST"/>
    <property type="match status" value="1"/>
</dbReference>
<dbReference type="Pfam" id="PF22936">
    <property type="entry name" value="Pol_BBD"/>
    <property type="match status" value="1"/>
</dbReference>
<dbReference type="InterPro" id="IPR012337">
    <property type="entry name" value="RNaseH-like_sf"/>
</dbReference>
<feature type="transmembrane region" description="Helical" evidence="21">
    <location>
        <begin position="1686"/>
        <end position="1709"/>
    </location>
</feature>
<keyword evidence="13" id="KW-0067">ATP-binding</keyword>
<dbReference type="GO" id="GO:0016020">
    <property type="term" value="C:membrane"/>
    <property type="evidence" value="ECO:0007669"/>
    <property type="project" value="UniProtKB-SubCell"/>
</dbReference>
<dbReference type="Proteomes" id="UP001172457">
    <property type="component" value="Chromosome 2"/>
</dbReference>
<evidence type="ECO:0000259" key="22">
    <source>
        <dbReference type="PROSITE" id="PS50011"/>
    </source>
</evidence>
<keyword evidence="25" id="KW-1185">Reference proteome</keyword>
<dbReference type="InterPro" id="IPR036397">
    <property type="entry name" value="RNaseH_sf"/>
</dbReference>
<keyword evidence="4" id="KW-0597">Phosphoprotein</keyword>
<dbReference type="PROSITE" id="PS50011">
    <property type="entry name" value="PROTEIN_KINASE_DOM"/>
    <property type="match status" value="1"/>
</dbReference>
<gene>
    <name evidence="24" type="ORF">OSB04_008222</name>
</gene>
<dbReference type="FunFam" id="2.60.120.430:FF:000004">
    <property type="entry name" value="Putative leucine-rich repeat receptor-like serine/threonine-protein kinase"/>
    <property type="match status" value="1"/>
</dbReference>
<keyword evidence="12" id="KW-0418">Kinase</keyword>
<evidence type="ECO:0000256" key="21">
    <source>
        <dbReference type="SAM" id="Phobius"/>
    </source>
</evidence>
<evidence type="ECO:0000256" key="7">
    <source>
        <dbReference type="ARBA" id="ARBA00022692"/>
    </source>
</evidence>
<comment type="catalytic activity">
    <reaction evidence="18">
        <text>L-threonyl-[protein] + ATP = O-phospho-L-threonyl-[protein] + ADP + H(+)</text>
        <dbReference type="Rhea" id="RHEA:46608"/>
        <dbReference type="Rhea" id="RHEA-COMP:11060"/>
        <dbReference type="Rhea" id="RHEA-COMP:11605"/>
        <dbReference type="ChEBI" id="CHEBI:15378"/>
        <dbReference type="ChEBI" id="CHEBI:30013"/>
        <dbReference type="ChEBI" id="CHEBI:30616"/>
        <dbReference type="ChEBI" id="CHEBI:61977"/>
        <dbReference type="ChEBI" id="CHEBI:456216"/>
        <dbReference type="EC" id="2.7.11.1"/>
    </reaction>
</comment>
<evidence type="ECO:0000256" key="13">
    <source>
        <dbReference type="ARBA" id="ARBA00022840"/>
    </source>
</evidence>
<dbReference type="Gene3D" id="3.30.200.20">
    <property type="entry name" value="Phosphorylase Kinase, domain 1"/>
    <property type="match status" value="1"/>
</dbReference>
<dbReference type="Pfam" id="PF07714">
    <property type="entry name" value="PK_Tyr_Ser-Thr"/>
    <property type="match status" value="1"/>
</dbReference>
<evidence type="ECO:0000256" key="20">
    <source>
        <dbReference type="SAM" id="MobiDB-lite"/>
    </source>
</evidence>